<gene>
    <name evidence="1" type="ORF">D0Y50_09040</name>
</gene>
<keyword evidence="2" id="KW-1185">Reference proteome</keyword>
<name>A0A346NLT8_9ALTE</name>
<keyword evidence="1" id="KW-0012">Acyltransferase</keyword>
<dbReference type="OrthoDB" id="582214at2"/>
<evidence type="ECO:0000313" key="1">
    <source>
        <dbReference type="EMBL" id="AXR06495.1"/>
    </source>
</evidence>
<dbReference type="SUPFAM" id="SSF55729">
    <property type="entry name" value="Acyl-CoA N-acyltransferases (Nat)"/>
    <property type="match status" value="1"/>
</dbReference>
<sequence length="277" mass="32159">MIRPVVRRKMNKIIDAAADHFFEHFTLVVANEEHEQRTCFKTRHQVYCEEMGFEDARPNRMEFDEFDEFALSCYIKHKATGDCAGTIRLVMPQHPGQLLPIEQNCPSAIRIDDHSPQRYPRYSICEISRLAIPKQFRRRSSDNSLSPVTGKSLNNGFKKDKPGRNFPYLSLSLYFFAASICVLRDIENVYVMMEPRLARSLRILGIQFEQLGSEIDYHGKRAAYQISPVEFMQQVSPALQRFQRKIMAELQEVPNFGAIFRHQPSILTKINKEQRAA</sequence>
<dbReference type="InterPro" id="IPR016181">
    <property type="entry name" value="Acyl_CoA_acyltransferase"/>
</dbReference>
<dbReference type="AlphaFoldDB" id="A0A346NLT8"/>
<organism evidence="1 2">
    <name type="scientific">Salinimonas sediminis</name>
    <dbReference type="NCBI Taxonomy" id="2303538"/>
    <lineage>
        <taxon>Bacteria</taxon>
        <taxon>Pseudomonadati</taxon>
        <taxon>Pseudomonadota</taxon>
        <taxon>Gammaproteobacteria</taxon>
        <taxon>Alteromonadales</taxon>
        <taxon>Alteromonadaceae</taxon>
        <taxon>Alteromonas/Salinimonas group</taxon>
        <taxon>Salinimonas</taxon>
    </lineage>
</organism>
<accession>A0A346NLT8</accession>
<keyword evidence="1" id="KW-0808">Transferase</keyword>
<proteinExistence type="predicted"/>
<dbReference type="Proteomes" id="UP000262073">
    <property type="component" value="Chromosome"/>
</dbReference>
<dbReference type="EMBL" id="CP031769">
    <property type="protein sequence ID" value="AXR06495.1"/>
    <property type="molecule type" value="Genomic_DNA"/>
</dbReference>
<dbReference type="Pfam" id="PF13444">
    <property type="entry name" value="Acetyltransf_5"/>
    <property type="match status" value="1"/>
</dbReference>
<reference evidence="1 2" key="1">
    <citation type="submission" date="2018-08" db="EMBL/GenBank/DDBJ databases">
        <title>Salinimonas sediminis sp. nov., a piezophilic bacterium isolated from a deep-sea sediment sample from the New Britain Trench.</title>
        <authorList>
            <person name="Cao J."/>
        </authorList>
    </citation>
    <scope>NUCLEOTIDE SEQUENCE [LARGE SCALE GENOMIC DNA]</scope>
    <source>
        <strain evidence="1 2">N102</strain>
    </source>
</reference>
<dbReference type="KEGG" id="salm:D0Y50_09040"/>
<dbReference type="RefSeq" id="WP_117316552.1">
    <property type="nucleotide sequence ID" value="NZ_CP031769.1"/>
</dbReference>
<dbReference type="GO" id="GO:0016746">
    <property type="term" value="F:acyltransferase activity"/>
    <property type="evidence" value="ECO:0007669"/>
    <property type="project" value="UniProtKB-KW"/>
</dbReference>
<dbReference type="NCBIfam" id="TIGR03694">
    <property type="entry name" value="exosort_acyl"/>
    <property type="match status" value="1"/>
</dbReference>
<evidence type="ECO:0000313" key="2">
    <source>
        <dbReference type="Proteomes" id="UP000262073"/>
    </source>
</evidence>
<protein>
    <submittedName>
        <fullName evidence="1">PEP-CTERM/exosortase system-associated acyltransferase</fullName>
    </submittedName>
</protein>
<dbReference type="Gene3D" id="3.40.630.30">
    <property type="match status" value="1"/>
</dbReference>
<dbReference type="InterPro" id="IPR022484">
    <property type="entry name" value="PEP-CTERM/exosrtase_acylTfrase"/>
</dbReference>